<keyword evidence="1" id="KW-0732">Signal</keyword>
<dbReference type="SUPFAM" id="SSF56935">
    <property type="entry name" value="Porins"/>
    <property type="match status" value="1"/>
</dbReference>
<evidence type="ECO:0000313" key="2">
    <source>
        <dbReference type="EMBL" id="KGF33526.1"/>
    </source>
</evidence>
<feature type="signal peptide" evidence="1">
    <location>
        <begin position="1"/>
        <end position="22"/>
    </location>
</feature>
<protein>
    <submittedName>
        <fullName evidence="2">Uncharacterized protein</fullName>
    </submittedName>
</protein>
<gene>
    <name evidence="2" type="ORF">HMPREF2137_11100</name>
</gene>
<accession>A0A095ZGK8</accession>
<evidence type="ECO:0000313" key="3">
    <source>
        <dbReference type="Proteomes" id="UP000029556"/>
    </source>
</evidence>
<sequence length="255" mass="29024">MCQMKKMHILLLVGLFCTNISAQERRPVFRSTVERTDSVQAKHADAGPNLQPHTAGTYAQPMIDRHLPATQTTATDTLHLPTMNAYGQVLPFRWYPYGWLGWYNWDLHPGLNVNLGASVFAFLDKNAPRGAGFTQNLSAMYAMPLTKNLSLAVGGYLNNMIWSRTSYRDAGLTAALGYRFDEHWEAYLYGQKSIVQTRFTPLPLYYMGNLGDRIGAAVKYNFNPSFSVQVSVERGWMPKQDSRYFDQYNYPVPER</sequence>
<evidence type="ECO:0000256" key="1">
    <source>
        <dbReference type="SAM" id="SignalP"/>
    </source>
</evidence>
<reference evidence="2 3" key="1">
    <citation type="submission" date="2014-07" db="EMBL/GenBank/DDBJ databases">
        <authorList>
            <person name="McCorrison J."/>
            <person name="Sanka R."/>
            <person name="Torralba M."/>
            <person name="Gillis M."/>
            <person name="Haft D.H."/>
            <person name="Methe B."/>
            <person name="Sutton G."/>
            <person name="Nelson K.E."/>
        </authorList>
    </citation>
    <scope>NUCLEOTIDE SEQUENCE [LARGE SCALE GENOMIC DNA]</scope>
    <source>
        <strain evidence="2 3">DNF00853</strain>
    </source>
</reference>
<dbReference type="EMBL" id="JRNN01000086">
    <property type="protein sequence ID" value="KGF33526.1"/>
    <property type="molecule type" value="Genomic_DNA"/>
</dbReference>
<organism evidence="2 3">
    <name type="scientific">Hoylesella buccalis DNF00853</name>
    <dbReference type="NCBI Taxonomy" id="1401074"/>
    <lineage>
        <taxon>Bacteria</taxon>
        <taxon>Pseudomonadati</taxon>
        <taxon>Bacteroidota</taxon>
        <taxon>Bacteroidia</taxon>
        <taxon>Bacteroidales</taxon>
        <taxon>Prevotellaceae</taxon>
        <taxon>Hoylesella</taxon>
    </lineage>
</organism>
<comment type="caution">
    <text evidence="2">The sequence shown here is derived from an EMBL/GenBank/DDBJ whole genome shotgun (WGS) entry which is preliminary data.</text>
</comment>
<dbReference type="AlphaFoldDB" id="A0A095ZGK8"/>
<proteinExistence type="predicted"/>
<feature type="chain" id="PRO_5001923600" evidence="1">
    <location>
        <begin position="23"/>
        <end position="255"/>
    </location>
</feature>
<name>A0A095ZGK8_9BACT</name>
<dbReference type="Proteomes" id="UP000029556">
    <property type="component" value="Unassembled WGS sequence"/>
</dbReference>